<dbReference type="AlphaFoldDB" id="A0A7D5F3V2"/>
<dbReference type="Proteomes" id="UP000509638">
    <property type="component" value="Chromosome"/>
</dbReference>
<dbReference type="Gene3D" id="1.10.10.10">
    <property type="entry name" value="Winged helix-like DNA-binding domain superfamily/Winged helix DNA-binding domain"/>
    <property type="match status" value="1"/>
</dbReference>
<evidence type="ECO:0000259" key="1">
    <source>
        <dbReference type="SMART" id="SM00347"/>
    </source>
</evidence>
<dbReference type="EMBL" id="CP058316">
    <property type="protein sequence ID" value="QLD10727.1"/>
    <property type="molecule type" value="Genomic_DNA"/>
</dbReference>
<reference evidence="2 3" key="1">
    <citation type="submission" date="2020-06" db="EMBL/GenBank/DDBJ databases">
        <authorList>
            <person name="Jo H."/>
        </authorList>
    </citation>
    <scope>NUCLEOTIDE SEQUENCE [LARGE SCALE GENOMIC DNA]</scope>
    <source>
        <strain evidence="2 3">I46</strain>
    </source>
</reference>
<dbReference type="InterPro" id="IPR036388">
    <property type="entry name" value="WH-like_DNA-bd_sf"/>
</dbReference>
<name>A0A7D5F3V2_9MICO</name>
<evidence type="ECO:0000313" key="3">
    <source>
        <dbReference type="Proteomes" id="UP000509638"/>
    </source>
</evidence>
<protein>
    <submittedName>
        <fullName evidence="2">MarR family transcriptional regulator</fullName>
    </submittedName>
</protein>
<evidence type="ECO:0000313" key="2">
    <source>
        <dbReference type="EMBL" id="QLD10727.1"/>
    </source>
</evidence>
<sequence length="195" mass="20770">MSILPASCLAPIVISRAGRRRVLDEPRSTRYACDTAPLGLITRTERAPPPTIEVVSETTVPTREPRFSPVIALIAVSASWEGRLSAALRDLGLSTRKFGLLGHIGSEPGISFSELARRSHITVQSAHTAVRTLVDEGLVADGTAHAGSASDLRITEKGLSVMEQAHQRLLELDSTLSDNMPNLAASMDGIRAGIV</sequence>
<dbReference type="InterPro" id="IPR000835">
    <property type="entry name" value="HTH_MarR-typ"/>
</dbReference>
<organism evidence="2 3">
    <name type="scientific">Microbacterium oleivorans</name>
    <dbReference type="NCBI Taxonomy" id="273677"/>
    <lineage>
        <taxon>Bacteria</taxon>
        <taxon>Bacillati</taxon>
        <taxon>Actinomycetota</taxon>
        <taxon>Actinomycetes</taxon>
        <taxon>Micrococcales</taxon>
        <taxon>Microbacteriaceae</taxon>
        <taxon>Microbacterium</taxon>
    </lineage>
</organism>
<dbReference type="InterPro" id="IPR036390">
    <property type="entry name" value="WH_DNA-bd_sf"/>
</dbReference>
<dbReference type="Pfam" id="PF12802">
    <property type="entry name" value="MarR_2"/>
    <property type="match status" value="1"/>
</dbReference>
<dbReference type="SMART" id="SM00347">
    <property type="entry name" value="HTH_MARR"/>
    <property type="match status" value="1"/>
</dbReference>
<accession>A0A7D5F3V2</accession>
<dbReference type="SUPFAM" id="SSF46785">
    <property type="entry name" value="Winged helix' DNA-binding domain"/>
    <property type="match status" value="1"/>
</dbReference>
<dbReference type="GO" id="GO:0003700">
    <property type="term" value="F:DNA-binding transcription factor activity"/>
    <property type="evidence" value="ECO:0007669"/>
    <property type="project" value="InterPro"/>
</dbReference>
<proteinExistence type="predicted"/>
<feature type="domain" description="HTH marR-type" evidence="1">
    <location>
        <begin position="86"/>
        <end position="181"/>
    </location>
</feature>
<gene>
    <name evidence="2" type="ORF">HW566_02395</name>
</gene>